<dbReference type="AlphaFoldDB" id="A0A0F8ZMX4"/>
<proteinExistence type="predicted"/>
<organism evidence="2">
    <name type="scientific">marine sediment metagenome</name>
    <dbReference type="NCBI Taxonomy" id="412755"/>
    <lineage>
        <taxon>unclassified sequences</taxon>
        <taxon>metagenomes</taxon>
        <taxon>ecological metagenomes</taxon>
    </lineage>
</organism>
<name>A0A0F8ZMX4_9ZZZZ</name>
<accession>A0A0F8ZMX4</accession>
<sequence>MREERLENFHLAAYVVPVLALLLWAPYMGWYAYNLYPAPQSTGSVTNVQVTGLATIV</sequence>
<dbReference type="EMBL" id="LAZR01059451">
    <property type="protein sequence ID" value="KKK67759.1"/>
    <property type="molecule type" value="Genomic_DNA"/>
</dbReference>
<feature type="non-terminal residue" evidence="2">
    <location>
        <position position="57"/>
    </location>
</feature>
<feature type="transmembrane region" description="Helical" evidence="1">
    <location>
        <begin position="12"/>
        <end position="33"/>
    </location>
</feature>
<reference evidence="2" key="1">
    <citation type="journal article" date="2015" name="Nature">
        <title>Complex archaea that bridge the gap between prokaryotes and eukaryotes.</title>
        <authorList>
            <person name="Spang A."/>
            <person name="Saw J.H."/>
            <person name="Jorgensen S.L."/>
            <person name="Zaremba-Niedzwiedzka K."/>
            <person name="Martijn J."/>
            <person name="Lind A.E."/>
            <person name="van Eijk R."/>
            <person name="Schleper C."/>
            <person name="Guy L."/>
            <person name="Ettema T.J."/>
        </authorList>
    </citation>
    <scope>NUCLEOTIDE SEQUENCE</scope>
</reference>
<comment type="caution">
    <text evidence="2">The sequence shown here is derived from an EMBL/GenBank/DDBJ whole genome shotgun (WGS) entry which is preliminary data.</text>
</comment>
<evidence type="ECO:0000256" key="1">
    <source>
        <dbReference type="SAM" id="Phobius"/>
    </source>
</evidence>
<evidence type="ECO:0000313" key="2">
    <source>
        <dbReference type="EMBL" id="KKK67759.1"/>
    </source>
</evidence>
<protein>
    <submittedName>
        <fullName evidence="2">Uncharacterized protein</fullName>
    </submittedName>
</protein>
<keyword evidence="1" id="KW-0812">Transmembrane</keyword>
<gene>
    <name evidence="2" type="ORF">LCGC14_2950890</name>
</gene>
<keyword evidence="1" id="KW-1133">Transmembrane helix</keyword>
<keyword evidence="1" id="KW-0472">Membrane</keyword>